<dbReference type="InterPro" id="IPR003673">
    <property type="entry name" value="CoA-Trfase_fam_III"/>
</dbReference>
<evidence type="ECO:0000256" key="1">
    <source>
        <dbReference type="ARBA" id="ARBA00022679"/>
    </source>
</evidence>
<accession>A0A2W5QHR9</accession>
<dbReference type="EMBL" id="QFPP01000005">
    <property type="protein sequence ID" value="PZQ78121.1"/>
    <property type="molecule type" value="Genomic_DNA"/>
</dbReference>
<dbReference type="InterPro" id="IPR044855">
    <property type="entry name" value="CoA-Trfase_III_dom3_sf"/>
</dbReference>
<dbReference type="Gene3D" id="3.40.50.10540">
    <property type="entry name" value="Crotonobetainyl-coa:carnitine coa-transferase, domain 1"/>
    <property type="match status" value="1"/>
</dbReference>
<evidence type="ECO:0000313" key="2">
    <source>
        <dbReference type="EMBL" id="PZQ78121.1"/>
    </source>
</evidence>
<protein>
    <recommendedName>
        <fullName evidence="4">CoA transferase</fullName>
    </recommendedName>
</protein>
<dbReference type="PANTHER" id="PTHR48207">
    <property type="entry name" value="SUCCINATE--HYDROXYMETHYLGLUTARATE COA-TRANSFERASE"/>
    <property type="match status" value="1"/>
</dbReference>
<keyword evidence="1" id="KW-0808">Transferase</keyword>
<reference evidence="2 3" key="1">
    <citation type="submission" date="2017-08" db="EMBL/GenBank/DDBJ databases">
        <title>Infants hospitalized years apart are colonized by the same room-sourced microbial strains.</title>
        <authorList>
            <person name="Brooks B."/>
            <person name="Olm M.R."/>
            <person name="Firek B.A."/>
            <person name="Baker R."/>
            <person name="Thomas B.C."/>
            <person name="Morowitz M.J."/>
            <person name="Banfield J.F."/>
        </authorList>
    </citation>
    <scope>NUCLEOTIDE SEQUENCE [LARGE SCALE GENOMIC DNA]</scope>
    <source>
        <strain evidence="2">S2_005_003_R2_41</strain>
    </source>
</reference>
<dbReference type="PANTHER" id="PTHR48207:SF3">
    <property type="entry name" value="SUCCINATE--HYDROXYMETHYLGLUTARATE COA-TRANSFERASE"/>
    <property type="match status" value="1"/>
</dbReference>
<organism evidence="2 3">
    <name type="scientific">Variovorax paradoxus</name>
    <dbReference type="NCBI Taxonomy" id="34073"/>
    <lineage>
        <taxon>Bacteria</taxon>
        <taxon>Pseudomonadati</taxon>
        <taxon>Pseudomonadota</taxon>
        <taxon>Betaproteobacteria</taxon>
        <taxon>Burkholderiales</taxon>
        <taxon>Comamonadaceae</taxon>
        <taxon>Variovorax</taxon>
    </lineage>
</organism>
<evidence type="ECO:0000313" key="3">
    <source>
        <dbReference type="Proteomes" id="UP000249135"/>
    </source>
</evidence>
<sequence>MPFLTNFVLGDLRSLPAALHRRRQDGVPQARLRAGTGHTCPISRSDCCIAESTHHFHGNPFTCLASVAQEYAAICSCVSEMWKSAACSRWCTAQNWVMTIDLSTELALDGVTVLDASQGVAGPYCGLLMALNGAQVLKAEPAEGDWLRHLGQPIGDHSPHSWYLNRAKGSCTLDLRSEAGRQEALRLAASSDVVITSFRPGAADGLGLSHDAIAARNPQVISCAISGYGPTGALAQNPAVDGVLQAFCGWMDINADAGGCPRAFPYFAIDMLAGLYAYQAVLGALIRQWRHGTGGQRLEVSLMQAAASFLGPRLMELALANGKSPDLFSSPNGAFRTQDGWFLVAVTTQEQFRRVCAALECTELGEDPRFASRALRITHRQTLDALLAQRFEALDGSRCEEMFKAHGAMGAIVQTAAQMLSHPQLRAAGGVLDVPTPAGKLPLVTIPGADAGLQRADAPQRVVR</sequence>
<evidence type="ECO:0008006" key="4">
    <source>
        <dbReference type="Google" id="ProtNLM"/>
    </source>
</evidence>
<comment type="caution">
    <text evidence="2">The sequence shown here is derived from an EMBL/GenBank/DDBJ whole genome shotgun (WGS) entry which is preliminary data.</text>
</comment>
<dbReference type="AlphaFoldDB" id="A0A2W5QHR9"/>
<name>A0A2W5QHR9_VARPD</name>
<proteinExistence type="predicted"/>
<dbReference type="Proteomes" id="UP000249135">
    <property type="component" value="Unassembled WGS sequence"/>
</dbReference>
<dbReference type="InterPro" id="IPR023606">
    <property type="entry name" value="CoA-Trfase_III_dom_1_sf"/>
</dbReference>
<gene>
    <name evidence="2" type="ORF">DI563_01470</name>
</gene>
<dbReference type="Pfam" id="PF02515">
    <property type="entry name" value="CoA_transf_3"/>
    <property type="match status" value="1"/>
</dbReference>
<dbReference type="InterPro" id="IPR050483">
    <property type="entry name" value="CoA-transferase_III_domain"/>
</dbReference>
<dbReference type="Gene3D" id="3.30.1540.10">
    <property type="entry name" value="formyl-coa transferase, domain 3"/>
    <property type="match status" value="1"/>
</dbReference>
<dbReference type="GO" id="GO:0008410">
    <property type="term" value="F:CoA-transferase activity"/>
    <property type="evidence" value="ECO:0007669"/>
    <property type="project" value="TreeGrafter"/>
</dbReference>
<dbReference type="SUPFAM" id="SSF89796">
    <property type="entry name" value="CoA-transferase family III (CaiB/BaiF)"/>
    <property type="match status" value="1"/>
</dbReference>